<dbReference type="EMBL" id="BMEG01000004">
    <property type="protein sequence ID" value="GGD74491.1"/>
    <property type="molecule type" value="Genomic_DNA"/>
</dbReference>
<comment type="caution">
    <text evidence="1">The sequence shown here is derived from an EMBL/GenBank/DDBJ whole genome shotgun (WGS) entry which is preliminary data.</text>
</comment>
<keyword evidence="2" id="KW-1185">Reference proteome</keyword>
<evidence type="ECO:0000313" key="2">
    <source>
        <dbReference type="Proteomes" id="UP000597138"/>
    </source>
</evidence>
<name>A0ABQ1RM23_9BURK</name>
<sequence>MYRAKGTGGDKLSVVKGGVGGWIVRATLYLPLGGEEKRVDIQNGTDRNAS</sequence>
<proteinExistence type="predicted"/>
<organism evidence="1 2">
    <name type="scientific">Caballeronia grimmiae</name>
    <dbReference type="NCBI Taxonomy" id="1071679"/>
    <lineage>
        <taxon>Bacteria</taxon>
        <taxon>Pseudomonadati</taxon>
        <taxon>Pseudomonadota</taxon>
        <taxon>Betaproteobacteria</taxon>
        <taxon>Burkholderiales</taxon>
        <taxon>Burkholderiaceae</taxon>
        <taxon>Caballeronia</taxon>
    </lineage>
</organism>
<gene>
    <name evidence="1" type="ORF">GCM10010985_31190</name>
</gene>
<accession>A0ABQ1RM23</accession>
<dbReference type="Proteomes" id="UP000597138">
    <property type="component" value="Unassembled WGS sequence"/>
</dbReference>
<evidence type="ECO:0000313" key="1">
    <source>
        <dbReference type="EMBL" id="GGD74491.1"/>
    </source>
</evidence>
<protein>
    <submittedName>
        <fullName evidence="1">Uncharacterized protein</fullName>
    </submittedName>
</protein>
<dbReference type="RefSeq" id="WP_160174755.1">
    <property type="nucleotide sequence ID" value="NZ_BMEG01000004.1"/>
</dbReference>
<reference evidence="2" key="1">
    <citation type="journal article" date="2019" name="Int. J. Syst. Evol. Microbiol.">
        <title>The Global Catalogue of Microorganisms (GCM) 10K type strain sequencing project: providing services to taxonomists for standard genome sequencing and annotation.</title>
        <authorList>
            <consortium name="The Broad Institute Genomics Platform"/>
            <consortium name="The Broad Institute Genome Sequencing Center for Infectious Disease"/>
            <person name="Wu L."/>
            <person name="Ma J."/>
        </authorList>
    </citation>
    <scope>NUCLEOTIDE SEQUENCE [LARGE SCALE GENOMIC DNA]</scope>
    <source>
        <strain evidence="2">CGMCC 1.11013</strain>
    </source>
</reference>